<accession>A0A0R3WFI6</accession>
<evidence type="ECO:0000313" key="3">
    <source>
        <dbReference type="WBParaSite" id="TASK_0000962901-mRNA-1"/>
    </source>
</evidence>
<evidence type="ECO:0000313" key="1">
    <source>
        <dbReference type="EMBL" id="VDK44444.1"/>
    </source>
</evidence>
<reference evidence="1 2" key="2">
    <citation type="submission" date="2018-11" db="EMBL/GenBank/DDBJ databases">
        <authorList>
            <consortium name="Pathogen Informatics"/>
        </authorList>
    </citation>
    <scope>NUCLEOTIDE SEQUENCE [LARGE SCALE GENOMIC DNA]</scope>
</reference>
<name>A0A0R3WFI6_TAEAS</name>
<sequence>MRSSIAHSDSAQLTQRFFHGVENAVLIAASKYVEARNEKATFLVELEVSSTRRLLLVFSPLWVQPML</sequence>
<evidence type="ECO:0000313" key="2">
    <source>
        <dbReference type="Proteomes" id="UP000282613"/>
    </source>
</evidence>
<gene>
    <name evidence="1" type="ORF">TASK_LOCUS9630</name>
</gene>
<dbReference type="EMBL" id="UYRS01019295">
    <property type="protein sequence ID" value="VDK44444.1"/>
    <property type="molecule type" value="Genomic_DNA"/>
</dbReference>
<protein>
    <submittedName>
        <fullName evidence="3">Cystatin domain-containing protein</fullName>
    </submittedName>
</protein>
<organism evidence="3">
    <name type="scientific">Taenia asiatica</name>
    <name type="common">Asian tapeworm</name>
    <dbReference type="NCBI Taxonomy" id="60517"/>
    <lineage>
        <taxon>Eukaryota</taxon>
        <taxon>Metazoa</taxon>
        <taxon>Spiralia</taxon>
        <taxon>Lophotrochozoa</taxon>
        <taxon>Platyhelminthes</taxon>
        <taxon>Cestoda</taxon>
        <taxon>Eucestoda</taxon>
        <taxon>Cyclophyllidea</taxon>
        <taxon>Taeniidae</taxon>
        <taxon>Taenia</taxon>
    </lineage>
</organism>
<reference evidence="3" key="1">
    <citation type="submission" date="2017-02" db="UniProtKB">
        <authorList>
            <consortium name="WormBaseParasite"/>
        </authorList>
    </citation>
    <scope>IDENTIFICATION</scope>
</reference>
<keyword evidence="2" id="KW-1185">Reference proteome</keyword>
<dbReference type="WBParaSite" id="TASK_0000962901-mRNA-1">
    <property type="protein sequence ID" value="TASK_0000962901-mRNA-1"/>
    <property type="gene ID" value="TASK_0000962901"/>
</dbReference>
<dbReference type="AlphaFoldDB" id="A0A0R3WFI6"/>
<dbReference type="Proteomes" id="UP000282613">
    <property type="component" value="Unassembled WGS sequence"/>
</dbReference>
<proteinExistence type="predicted"/>